<organism evidence="2 3">
    <name type="scientific">Acidiplasma cupricumulans</name>
    <dbReference type="NCBI Taxonomy" id="312540"/>
    <lineage>
        <taxon>Archaea</taxon>
        <taxon>Methanobacteriati</taxon>
        <taxon>Thermoplasmatota</taxon>
        <taxon>Thermoplasmata</taxon>
        <taxon>Thermoplasmatales</taxon>
        <taxon>Ferroplasmaceae</taxon>
        <taxon>Acidiplasma</taxon>
    </lineage>
</organism>
<evidence type="ECO:0000313" key="2">
    <source>
        <dbReference type="EMBL" id="KQB35630.1"/>
    </source>
</evidence>
<evidence type="ECO:0000313" key="3">
    <source>
        <dbReference type="Proteomes" id="UP000050301"/>
    </source>
</evidence>
<accession>A0A0Q0RJM6</accession>
<dbReference type="EMBL" id="LKBH01000117">
    <property type="protein sequence ID" value="KQB35630.1"/>
    <property type="molecule type" value="Genomic_DNA"/>
</dbReference>
<comment type="caution">
    <text evidence="2">The sequence shown here is derived from an EMBL/GenBank/DDBJ whole genome shotgun (WGS) entry which is preliminary data.</text>
</comment>
<reference evidence="2 3" key="1">
    <citation type="submission" date="2015-09" db="EMBL/GenBank/DDBJ databases">
        <title>Heavy metals and arsenic resistance mechanisms in polyextremophilic archaea of the family Ferroplasmaceae.</title>
        <authorList>
            <person name="Bulaev A.G."/>
            <person name="Kanygina A.V."/>
        </authorList>
    </citation>
    <scope>NUCLEOTIDE SEQUENCE [LARGE SCALE GENOMIC DNA]</scope>
    <source>
        <strain evidence="2 3">BH2</strain>
    </source>
</reference>
<name>A0A0Q0RJM6_9ARCH</name>
<protein>
    <submittedName>
        <fullName evidence="2">Uncharacterized protein</fullName>
    </submittedName>
</protein>
<gene>
    <name evidence="2" type="ORF">AOG55_06185</name>
</gene>
<keyword evidence="3" id="KW-1185">Reference proteome</keyword>
<sequence>MLKRTVREEIIFKNKSEEKLNEIILEIENFKTNLKISNSKESALVYLPNYKIIQRNDIPEDIKEGIKKEDPDDRSYILVIELNKTIEKDEYCSLYLDYIEYTKEEKQNNNYEGLTESKHFMYNEAEYMDVILFYSKETLSIFNHWGNGLEIGKFDPYIFGSNDSAGQDEDSIIDIDEKKIYLDKRKNCFSFSVSNKYRIKENLDSIAIFYSIKPEKKEYNLIQTLAIVTVLLPFTGITALYFHNISYLFDSLEIESVFILTLAFAQTKTRLLSHEKYIRNIVIWAGVIFILILILYVVYR</sequence>
<feature type="transmembrane region" description="Helical" evidence="1">
    <location>
        <begin position="277"/>
        <end position="299"/>
    </location>
</feature>
<dbReference type="Proteomes" id="UP000050301">
    <property type="component" value="Unassembled WGS sequence"/>
</dbReference>
<dbReference type="AlphaFoldDB" id="A0A0Q0RJM6"/>
<keyword evidence="1" id="KW-1133">Transmembrane helix</keyword>
<evidence type="ECO:0000256" key="1">
    <source>
        <dbReference type="SAM" id="Phobius"/>
    </source>
</evidence>
<keyword evidence="1" id="KW-0472">Membrane</keyword>
<feature type="transmembrane region" description="Helical" evidence="1">
    <location>
        <begin position="221"/>
        <end position="241"/>
    </location>
</feature>
<proteinExistence type="predicted"/>
<keyword evidence="1" id="KW-0812">Transmembrane</keyword>
<dbReference type="InParanoid" id="A0A0Q0RJM6"/>